<keyword evidence="5" id="KW-1185">Reference proteome</keyword>
<dbReference type="Proteomes" id="UP000702954">
    <property type="component" value="Unassembled WGS sequence"/>
</dbReference>
<evidence type="ECO:0000313" key="4">
    <source>
        <dbReference type="Proteomes" id="UP000294613"/>
    </source>
</evidence>
<reference evidence="2 5" key="1">
    <citation type="journal article" date="2018" name="Int. J. Syst. Evol. Microbiol.">
        <title>Draft Genome Sequence of Faecalimonas umbilicata JCM 30896T, an Acetate-Producing Bacterium Isolated from Human Feces.</title>
        <authorList>
            <person name="Sakamoto M."/>
            <person name="Ikeyama N."/>
            <person name="Yuki M."/>
            <person name="Ohkuma M."/>
        </authorList>
    </citation>
    <scope>NUCLEOTIDE SEQUENCE [LARGE SCALE GENOMIC DNA]</scope>
    <source>
        <strain evidence="2 5">EGH7</strain>
    </source>
</reference>
<evidence type="ECO:0000313" key="3">
    <source>
        <dbReference type="EMBL" id="TCS66073.1"/>
    </source>
</evidence>
<feature type="signal peptide" evidence="1">
    <location>
        <begin position="1"/>
        <end position="35"/>
    </location>
</feature>
<evidence type="ECO:0000313" key="2">
    <source>
        <dbReference type="EMBL" id="GBU05671.1"/>
    </source>
</evidence>
<dbReference type="AlphaFoldDB" id="A0A4R3JIP4"/>
<proteinExistence type="predicted"/>
<reference evidence="3 4" key="2">
    <citation type="submission" date="2019-03" db="EMBL/GenBank/DDBJ databases">
        <title>Genomic Encyclopedia of Type Strains, Phase IV (KMG-IV): sequencing the most valuable type-strain genomes for metagenomic binning, comparative biology and taxonomic classification.</title>
        <authorList>
            <person name="Goeker M."/>
        </authorList>
    </citation>
    <scope>NUCLEOTIDE SEQUENCE [LARGE SCALE GENOMIC DNA]</scope>
    <source>
        <strain evidence="3 4">DSM 103426</strain>
    </source>
</reference>
<sequence>MRKKFKRNSRRVLAFMLGVLTMLTAFGTSVTTAFAADGTLHLQRTERCILIPEKPLRMEIIIQQG</sequence>
<dbReference type="RefSeq" id="WP_165851593.1">
    <property type="nucleotide sequence ID" value="NZ_BHEO01000008.1"/>
</dbReference>
<feature type="chain" id="PRO_5020232198" evidence="1">
    <location>
        <begin position="36"/>
        <end position="65"/>
    </location>
</feature>
<dbReference type="EMBL" id="SLZV01000020">
    <property type="protein sequence ID" value="TCS66073.1"/>
    <property type="molecule type" value="Genomic_DNA"/>
</dbReference>
<dbReference type="EMBL" id="BHEO01000008">
    <property type="protein sequence ID" value="GBU05671.1"/>
    <property type="molecule type" value="Genomic_DNA"/>
</dbReference>
<keyword evidence="1" id="KW-0732">Signal</keyword>
<evidence type="ECO:0000313" key="5">
    <source>
        <dbReference type="Proteomes" id="UP000702954"/>
    </source>
</evidence>
<comment type="caution">
    <text evidence="3">The sequence shown here is derived from an EMBL/GenBank/DDBJ whole genome shotgun (WGS) entry which is preliminary data.</text>
</comment>
<evidence type="ECO:0000256" key="1">
    <source>
        <dbReference type="SAM" id="SignalP"/>
    </source>
</evidence>
<accession>A0A4R3JIP4</accession>
<gene>
    <name evidence="3" type="ORF">EDD74_12037</name>
    <name evidence="2" type="ORF">FAEUMB_22120</name>
</gene>
<organism evidence="3 4">
    <name type="scientific">Faecalimonas umbilicata</name>
    <dbReference type="NCBI Taxonomy" id="1912855"/>
    <lineage>
        <taxon>Bacteria</taxon>
        <taxon>Bacillati</taxon>
        <taxon>Bacillota</taxon>
        <taxon>Clostridia</taxon>
        <taxon>Lachnospirales</taxon>
        <taxon>Lachnospiraceae</taxon>
        <taxon>Faecalimonas</taxon>
    </lineage>
</organism>
<name>A0A4R3JIP4_9FIRM</name>
<protein>
    <submittedName>
        <fullName evidence="3">Uncharacterized protein</fullName>
    </submittedName>
</protein>
<dbReference type="Proteomes" id="UP000294613">
    <property type="component" value="Unassembled WGS sequence"/>
</dbReference>